<dbReference type="AlphaFoldDB" id="A0A0C3QU99"/>
<evidence type="ECO:0000256" key="1">
    <source>
        <dbReference type="SAM" id="MobiDB-lite"/>
    </source>
</evidence>
<feature type="compositionally biased region" description="Low complexity" evidence="1">
    <location>
        <begin position="151"/>
        <end position="161"/>
    </location>
</feature>
<reference evidence="2 3" key="1">
    <citation type="submission" date="2014-04" db="EMBL/GenBank/DDBJ databases">
        <authorList>
            <consortium name="DOE Joint Genome Institute"/>
            <person name="Kuo A."/>
            <person name="Girlanda M."/>
            <person name="Perotto S."/>
            <person name="Kohler A."/>
            <person name="Nagy L.G."/>
            <person name="Floudas D."/>
            <person name="Copeland A."/>
            <person name="Barry K.W."/>
            <person name="Cichocki N."/>
            <person name="Veneault-Fourrey C."/>
            <person name="LaButti K."/>
            <person name="Lindquist E.A."/>
            <person name="Lipzen A."/>
            <person name="Lundell T."/>
            <person name="Morin E."/>
            <person name="Murat C."/>
            <person name="Sun H."/>
            <person name="Tunlid A."/>
            <person name="Henrissat B."/>
            <person name="Grigoriev I.V."/>
            <person name="Hibbett D.S."/>
            <person name="Martin F."/>
            <person name="Nordberg H.P."/>
            <person name="Cantor M.N."/>
            <person name="Hua S.X."/>
        </authorList>
    </citation>
    <scope>NUCLEOTIDE SEQUENCE [LARGE SCALE GENOMIC DNA]</scope>
    <source>
        <strain evidence="2 3">MUT 4182</strain>
    </source>
</reference>
<feature type="region of interest" description="Disordered" evidence="1">
    <location>
        <begin position="1"/>
        <end position="35"/>
    </location>
</feature>
<feature type="compositionally biased region" description="Low complexity" evidence="1">
    <location>
        <begin position="66"/>
        <end position="96"/>
    </location>
</feature>
<feature type="compositionally biased region" description="Polar residues" evidence="1">
    <location>
        <begin position="199"/>
        <end position="215"/>
    </location>
</feature>
<sequence>MQGAPASKKRKAEEDLDVTATSNTRRDLAKLRSRVATTDPATLRQFIVKKFDDAIETLTPRPYSPPLSTTTASASITSRLAASSASASTSTASSSPSHRRVGSISGAIPTSPSTSSFGSSIPSSINALSTVFSDLIDSDLPPTGDPPPTPAATAVSSPTIPRSLPQSHPRQSLARDVHMASVSLPSRITVPSTPPASVPGTSRTSDTLSKLQQGSRKQEEEEEELHCARCHSDFQRSANRSGSCVIEHNNEECVRVSKQGQLSSTWEYKCCGYRFVSLSSDKPQDPNADADEGMYCFVGRHTTDEAEAASRKMNAYTCDEAGCWEEGSESD</sequence>
<proteinExistence type="predicted"/>
<dbReference type="EMBL" id="KN822958">
    <property type="protein sequence ID" value="KIO31979.1"/>
    <property type="molecule type" value="Genomic_DNA"/>
</dbReference>
<evidence type="ECO:0000313" key="2">
    <source>
        <dbReference type="EMBL" id="KIO31979.1"/>
    </source>
</evidence>
<keyword evidence="3" id="KW-1185">Reference proteome</keyword>
<dbReference type="HOGENOM" id="CLU_839899_0_0_1"/>
<gene>
    <name evidence="2" type="ORF">M407DRAFT_19002</name>
</gene>
<dbReference type="OrthoDB" id="3232744at2759"/>
<accession>A0A0C3QU99</accession>
<feature type="region of interest" description="Disordered" evidence="1">
    <location>
        <begin position="136"/>
        <end position="220"/>
    </location>
</feature>
<reference evidence="3" key="2">
    <citation type="submission" date="2015-01" db="EMBL/GenBank/DDBJ databases">
        <title>Evolutionary Origins and Diversification of the Mycorrhizal Mutualists.</title>
        <authorList>
            <consortium name="DOE Joint Genome Institute"/>
            <consortium name="Mycorrhizal Genomics Consortium"/>
            <person name="Kohler A."/>
            <person name="Kuo A."/>
            <person name="Nagy L.G."/>
            <person name="Floudas D."/>
            <person name="Copeland A."/>
            <person name="Barry K.W."/>
            <person name="Cichocki N."/>
            <person name="Veneault-Fourrey C."/>
            <person name="LaButti K."/>
            <person name="Lindquist E.A."/>
            <person name="Lipzen A."/>
            <person name="Lundell T."/>
            <person name="Morin E."/>
            <person name="Murat C."/>
            <person name="Riley R."/>
            <person name="Ohm R."/>
            <person name="Sun H."/>
            <person name="Tunlid A."/>
            <person name="Henrissat B."/>
            <person name="Grigoriev I.V."/>
            <person name="Hibbett D.S."/>
            <person name="Martin F."/>
        </authorList>
    </citation>
    <scope>NUCLEOTIDE SEQUENCE [LARGE SCALE GENOMIC DNA]</scope>
    <source>
        <strain evidence="3">MUT 4182</strain>
    </source>
</reference>
<feature type="region of interest" description="Disordered" evidence="1">
    <location>
        <begin position="57"/>
        <end position="121"/>
    </location>
</feature>
<protein>
    <submittedName>
        <fullName evidence="2">Uncharacterized protein</fullName>
    </submittedName>
</protein>
<evidence type="ECO:0000313" key="3">
    <source>
        <dbReference type="Proteomes" id="UP000054248"/>
    </source>
</evidence>
<feature type="compositionally biased region" description="Low complexity" evidence="1">
    <location>
        <begin position="108"/>
        <end position="121"/>
    </location>
</feature>
<dbReference type="Proteomes" id="UP000054248">
    <property type="component" value="Unassembled WGS sequence"/>
</dbReference>
<organism evidence="2 3">
    <name type="scientific">Tulasnella calospora MUT 4182</name>
    <dbReference type="NCBI Taxonomy" id="1051891"/>
    <lineage>
        <taxon>Eukaryota</taxon>
        <taxon>Fungi</taxon>
        <taxon>Dikarya</taxon>
        <taxon>Basidiomycota</taxon>
        <taxon>Agaricomycotina</taxon>
        <taxon>Agaricomycetes</taxon>
        <taxon>Cantharellales</taxon>
        <taxon>Tulasnellaceae</taxon>
        <taxon>Tulasnella</taxon>
    </lineage>
</organism>
<name>A0A0C3QU99_9AGAM</name>